<dbReference type="Ensembl" id="ENSCMIT00000021642.1">
    <property type="protein sequence ID" value="ENSCMIP00000021257.1"/>
    <property type="gene ID" value="ENSCMIG00000009710.1"/>
</dbReference>
<organism evidence="10 11">
    <name type="scientific">Callorhinchus milii</name>
    <name type="common">Ghost shark</name>
    <dbReference type="NCBI Taxonomy" id="7868"/>
    <lineage>
        <taxon>Eukaryota</taxon>
        <taxon>Metazoa</taxon>
        <taxon>Chordata</taxon>
        <taxon>Craniata</taxon>
        <taxon>Vertebrata</taxon>
        <taxon>Chondrichthyes</taxon>
        <taxon>Holocephali</taxon>
        <taxon>Chimaeriformes</taxon>
        <taxon>Callorhinchidae</taxon>
        <taxon>Callorhinchus</taxon>
    </lineage>
</organism>
<dbReference type="OMA" id="LQTCWPS"/>
<dbReference type="GO" id="GO:0032266">
    <property type="term" value="F:phosphatidylinositol-3-phosphate binding"/>
    <property type="evidence" value="ECO:0007669"/>
    <property type="project" value="InterPro"/>
</dbReference>
<keyword evidence="3" id="KW-0479">Metal-binding</keyword>
<proteinExistence type="predicted"/>
<comment type="function">
    <text evidence="7">Phosphatidylinositol 3-phosphate-binding protein required for the abscission step in cytokinesis: recruited to the midbody during cytokinesis and acts as a regulator of abscission. May also be required for efficient homologous recombination DNA double-strand break repair.</text>
</comment>
<dbReference type="InterPro" id="IPR017455">
    <property type="entry name" value="Znf_FYVE-rel"/>
</dbReference>
<dbReference type="Gene3D" id="3.30.40.10">
    <property type="entry name" value="Zinc/RING finger domain, C3HC4 (zinc finger)"/>
    <property type="match status" value="1"/>
</dbReference>
<keyword evidence="5" id="KW-0862">Zinc</keyword>
<dbReference type="FunFam" id="3.30.40.10:FF:000295">
    <property type="entry name" value="Zinc finger, FYVE domain-containing 26"/>
    <property type="match status" value="1"/>
</dbReference>
<comment type="subunit">
    <text evidence="6">Interacts with AP5Z1, AP5B1, AP5S1 and SPG11. Interacts with TTC19 and KIF13A.</text>
</comment>
<dbReference type="PANTHER" id="PTHR46591">
    <property type="entry name" value="ZINC FINGER FYVE DOMAIN-CONTAINING PROTEIN 26"/>
    <property type="match status" value="1"/>
</dbReference>
<name>A0A4W3I267_CALMI</name>
<dbReference type="STRING" id="7868.ENSCMIP00000021257"/>
<keyword evidence="2" id="KW-0597">Phosphoprotein</keyword>
<dbReference type="InterPro" id="IPR028730">
    <property type="entry name" value="ZFYVE26"/>
</dbReference>
<dbReference type="SMART" id="SM00064">
    <property type="entry name" value="FYVE"/>
    <property type="match status" value="1"/>
</dbReference>
<dbReference type="GeneTree" id="ENSGT00920000149143"/>
<dbReference type="GO" id="GO:0008270">
    <property type="term" value="F:zinc ion binding"/>
    <property type="evidence" value="ECO:0007669"/>
    <property type="project" value="UniProtKB-KW"/>
</dbReference>
<evidence type="ECO:0000259" key="9">
    <source>
        <dbReference type="PROSITE" id="PS50178"/>
    </source>
</evidence>
<reference evidence="11" key="1">
    <citation type="journal article" date="2006" name="Science">
        <title>Ancient noncoding elements conserved in the human genome.</title>
        <authorList>
            <person name="Venkatesh B."/>
            <person name="Kirkness E.F."/>
            <person name="Loh Y.H."/>
            <person name="Halpern A.L."/>
            <person name="Lee A.P."/>
            <person name="Johnson J."/>
            <person name="Dandona N."/>
            <person name="Viswanathan L.D."/>
            <person name="Tay A."/>
            <person name="Venter J.C."/>
            <person name="Strausberg R.L."/>
            <person name="Brenner S."/>
        </authorList>
    </citation>
    <scope>NUCLEOTIDE SEQUENCE [LARGE SCALE GENOMIC DNA]</scope>
</reference>
<dbReference type="GO" id="GO:0030496">
    <property type="term" value="C:midbody"/>
    <property type="evidence" value="ECO:0007669"/>
    <property type="project" value="TreeGrafter"/>
</dbReference>
<dbReference type="InterPro" id="IPR013083">
    <property type="entry name" value="Znf_RING/FYVE/PHD"/>
</dbReference>
<evidence type="ECO:0000256" key="8">
    <source>
        <dbReference type="PROSITE-ProRule" id="PRU00091"/>
    </source>
</evidence>
<reference evidence="10" key="5">
    <citation type="submission" date="2025-09" db="UniProtKB">
        <authorList>
            <consortium name="Ensembl"/>
        </authorList>
    </citation>
    <scope>IDENTIFICATION</scope>
</reference>
<evidence type="ECO:0000313" key="11">
    <source>
        <dbReference type="Proteomes" id="UP000314986"/>
    </source>
</evidence>
<keyword evidence="11" id="KW-1185">Reference proteome</keyword>
<dbReference type="GO" id="GO:0000724">
    <property type="term" value="P:double-strand break repair via homologous recombination"/>
    <property type="evidence" value="ECO:0007669"/>
    <property type="project" value="InterPro"/>
</dbReference>
<keyword evidence="4 8" id="KW-0863">Zinc-finger</keyword>
<evidence type="ECO:0000256" key="1">
    <source>
        <dbReference type="ARBA" id="ARBA00014373"/>
    </source>
</evidence>
<dbReference type="Pfam" id="PF25569">
    <property type="entry name" value="TPR_ZFYVE26"/>
    <property type="match status" value="1"/>
</dbReference>
<dbReference type="PROSITE" id="PS50178">
    <property type="entry name" value="ZF_FYVE"/>
    <property type="match status" value="1"/>
</dbReference>
<sequence>MASDKMHPFGREEEDSLERLFVFFCESIRQGQWDLALACIPQLRQWQGDGAEQVKEILQAIVACPYKLRWESTSSPHHLAWLWLREVERWWPQDQVKLYGAFLNSHNLEKKGDCSQLSLEALSFLWHLLRSRPRLMQAVVAYLLIENPNSVGVEYNYTLQKQFVDFLRDALCSLKEPEGGSASGGREWTVKQIYSVVSVLTFNVEKQLCELRQLCEELYDAVCTVEYGLSEERLLGCMLRNQDQALISLYTTVATDKRKEKFLTQMPTEKVSLEVSEAEKMTLALFTDSEELSAWKTAYFYCTSNSKHFLEQVLITGLGLIKRENYCTLSELLKRTFKPLARLLVLLGWTCCRSLESAQSLLRTLHEGKVSTTNGYLILRDCFWHVSEFIQHLYSVDCHSALYSLNRLTNLPALKVKDVTALLQKQPANFNGSLAMIQRRNLTLYQAFSAIKYAIYSLCVNAHEGSQCIDCPYSSLDTAVEDALLDKELMNDQLSSSGCSRVFKLYFIKCQAFLRVIPAPFRLEVLENIFSLLFLTYSDLCGDKIRTEGQFGFEEEGETEQIQTFESSTEHPEQTEGRTVNVASSCEAKPESKVTGSESESLEYLDLKHFVTSTKSGSDVLVDEVTMSIFLEMIEGHLVEMKCQTPQFSGMVPGEDVQLMECLSCSISVDAFENRLAQLSRYISEALWRYKVVMSNKTAGNTWRKKDCEKIDNGSHLTVESMSGDLSPSTSDGSVGNLVGTTEQGCRSPDQKRKLLIPLMLAPPESLLISCILRGNFTQAHQVALMFNMQSACCYGELVFMERYQQVISELAKVEQKMENTTTDNRKLSGGGRFTLQAIGNAAAAGMVFYSISDVVDKLINSSEGANSALLEDFWKSKLQIEPSDPLRELLEDLSAAAMAVFDLACTQCQLWKTCKQLLETAERRLMATFETKSRKIDSVRCYPDGIQGFPAVLQQISKILNCSHSSRGPSKPETEERAARQYNCSITELLLTRYPVLTEDCITSHLILSQCLENIMKKLEAAMEPTEIKGNILTCLMEQTSVRSQDSEGHPVRNQMKQLLKNLDQQIQTMKDNHIRADYVRSLFDYINTLAAILVRSMNRDLEVKVGNPFLVLRQTPSQLLAHLLFEKPASPDRLFCLLQKEELNLNIQKIIVSCCCEHLPLWNTKKFGQCPAFLAEVTELIEKHTKDCLPHLGIEFPSLFQQTEENVKEESRAILPGSLGPYSLIPSALSFLKSRSKLLAVVVCLTATRGQKALKQNLSWKERLSGRTETPFDMEQISKECEQLMKEFPVLEHFLAAMAEPLQRSQEENNSLVSSLCGNPYITLMLSGLHSKAAVNTLIEGFRQVLSDQDWPRALRILDVYGEEIAEFEHLKDILLSCAAEGWKYHFRVQNAVLRGKLTLCCLEKWPLDACLEVLSYCLSDPGTDEGELKSELHTKRKELQVYEKSLLLCSSWQELQNESSENPQTVMDVILRAGEFELCESWVQLHPVSTYFTMKLRCEYLLHLLEQGDGERAFQLLQGISDHEICRAVCEQALDQHPGLATRHFLANYLTTHFHKSLSAARCHEIQAMRIGSKLLLTLPESARDKYSHLSSNPLLMLEQLLMNLKVDWATVAVRILHHLLVGQEAGFAMKDIDALLSKYAAKALEVPYAVREKTRSDSVINLQDLLTQSAGPENLTILSNFALCFSGNSSLQGPPILQECLLRRSTSVSEFVPPEIPPAKDDWVPDDDAVLCMVCWKERFTMFNRRHHCRRCGRVVCNSCSINKMVVEDCRENPARVCDQCYNVNGNDGGLDFAAALQNPLVAENPWCLTLNESENENERSEFFYEQAPSASLCIAIFNLHSDSMVCGHQLIDHCSKLSRALTNPEMDACLLMDIMKQLLFSAKMMFVKAGRSQDLALCDSYISKVDVVKILVAANYQEVPSLEQILKPAAITRLRNKLLETEYYALAVEVSTKSGLDPGGVWHAWGLACLKAGNLSAAREKFSRCLKPPLDRNQLTLGPPLLKEIVQHLETCVKPVLTALDDDILASLRELEATLNVDGFGLEIVGDGKLKQKVFYQECLFYLQMYGPNLAIICFYMRHNCMREALQHLLDKECPDEVFIDGIFVPSYETGKLHFLENLMENMDSSLESWSSYLIASCKHLQTRGFFNILYDLQRFMKDHMRSAMTCIRFFSHKADSYSALGAKQAWLIEAKGHLKTYLQEVSSRSSVRKKTVNSFRKKMSAADVSRYINTIELQIEVTKFLHRCESSATSRITGPPVSLFGNNNMKMAVACKVLLGGKNIEEGFGISFRIIQDFQLDAAAVYNKAAKHLLHERQFCQIRQLLKCVRESGVASTIGLIGALVFLQSKELEKLILEMKSDENKIKAFMICNKYRSAYLVAVKFEPPRAAQVIQEVLEAAERAEDDLIPKICRDWLSHSRSSAARYHQ</sequence>
<accession>A0A4W3I267</accession>
<dbReference type="Proteomes" id="UP000314986">
    <property type="component" value="Unassembled WGS sequence"/>
</dbReference>
<protein>
    <recommendedName>
        <fullName evidence="1">Zinc finger FYVE domain-containing protein 26</fullName>
    </recommendedName>
</protein>
<evidence type="ECO:0000256" key="2">
    <source>
        <dbReference type="ARBA" id="ARBA00022553"/>
    </source>
</evidence>
<dbReference type="GO" id="GO:0000281">
    <property type="term" value="P:mitotic cytokinesis"/>
    <property type="evidence" value="ECO:0007669"/>
    <property type="project" value="InterPro"/>
</dbReference>
<dbReference type="SUPFAM" id="SSF57903">
    <property type="entry name" value="FYVE/PHD zinc finger"/>
    <property type="match status" value="1"/>
</dbReference>
<dbReference type="CDD" id="cd15724">
    <property type="entry name" value="FYVE_ZFY26"/>
    <property type="match status" value="1"/>
</dbReference>
<evidence type="ECO:0000256" key="5">
    <source>
        <dbReference type="ARBA" id="ARBA00022833"/>
    </source>
</evidence>
<dbReference type="InterPro" id="IPR000306">
    <property type="entry name" value="Znf_FYVE"/>
</dbReference>
<dbReference type="PANTHER" id="PTHR46591:SF1">
    <property type="entry name" value="ZINC FINGER FYVE DOMAIN-CONTAINING PROTEIN 26"/>
    <property type="match status" value="1"/>
</dbReference>
<evidence type="ECO:0000256" key="7">
    <source>
        <dbReference type="ARBA" id="ARBA00044939"/>
    </source>
</evidence>
<dbReference type="InterPro" id="IPR057946">
    <property type="entry name" value="TPR_ZFYVE26"/>
</dbReference>
<dbReference type="GO" id="GO:0007040">
    <property type="term" value="P:lysosome organization"/>
    <property type="evidence" value="ECO:0007669"/>
    <property type="project" value="UniProtKB-ARBA"/>
</dbReference>
<evidence type="ECO:0000313" key="10">
    <source>
        <dbReference type="Ensembl" id="ENSCMIP00000021257.1"/>
    </source>
</evidence>
<dbReference type="InterPro" id="IPR011011">
    <property type="entry name" value="Znf_FYVE_PHD"/>
</dbReference>
<dbReference type="Pfam" id="PF01363">
    <property type="entry name" value="FYVE"/>
    <property type="match status" value="1"/>
</dbReference>
<reference evidence="11" key="3">
    <citation type="journal article" date="2014" name="Nature">
        <title>Elephant shark genome provides unique insights into gnathostome evolution.</title>
        <authorList>
            <consortium name="International Elephant Shark Genome Sequencing Consortium"/>
            <person name="Venkatesh B."/>
            <person name="Lee A.P."/>
            <person name="Ravi V."/>
            <person name="Maurya A.K."/>
            <person name="Lian M.M."/>
            <person name="Swann J.B."/>
            <person name="Ohta Y."/>
            <person name="Flajnik M.F."/>
            <person name="Sutoh Y."/>
            <person name="Kasahara M."/>
            <person name="Hoon S."/>
            <person name="Gangu V."/>
            <person name="Roy S.W."/>
            <person name="Irimia M."/>
            <person name="Korzh V."/>
            <person name="Kondrychyn I."/>
            <person name="Lim Z.W."/>
            <person name="Tay B.H."/>
            <person name="Tohari S."/>
            <person name="Kong K.W."/>
            <person name="Ho S."/>
            <person name="Lorente-Galdos B."/>
            <person name="Quilez J."/>
            <person name="Marques-Bonet T."/>
            <person name="Raney B.J."/>
            <person name="Ingham P.W."/>
            <person name="Tay A."/>
            <person name="Hillier L.W."/>
            <person name="Minx P."/>
            <person name="Boehm T."/>
            <person name="Wilson R.K."/>
            <person name="Brenner S."/>
            <person name="Warren W.C."/>
        </authorList>
    </citation>
    <scope>NUCLEOTIDE SEQUENCE [LARGE SCALE GENOMIC DNA]</scope>
</reference>
<evidence type="ECO:0000256" key="4">
    <source>
        <dbReference type="ARBA" id="ARBA00022771"/>
    </source>
</evidence>
<dbReference type="GO" id="GO:0032465">
    <property type="term" value="P:regulation of cytokinesis"/>
    <property type="evidence" value="ECO:0007669"/>
    <property type="project" value="TreeGrafter"/>
</dbReference>
<dbReference type="InParanoid" id="A0A4W3I267"/>
<reference evidence="10" key="4">
    <citation type="submission" date="2025-08" db="UniProtKB">
        <authorList>
            <consortium name="Ensembl"/>
        </authorList>
    </citation>
    <scope>IDENTIFICATION</scope>
</reference>
<reference evidence="11" key="2">
    <citation type="journal article" date="2007" name="PLoS Biol.">
        <title>Survey sequencing and comparative analysis of the elephant shark (Callorhinchus milii) genome.</title>
        <authorList>
            <person name="Venkatesh B."/>
            <person name="Kirkness E.F."/>
            <person name="Loh Y.H."/>
            <person name="Halpern A.L."/>
            <person name="Lee A.P."/>
            <person name="Johnson J."/>
            <person name="Dandona N."/>
            <person name="Viswanathan L.D."/>
            <person name="Tay A."/>
            <person name="Venter J.C."/>
            <person name="Strausberg R.L."/>
            <person name="Brenner S."/>
        </authorList>
    </citation>
    <scope>NUCLEOTIDE SEQUENCE [LARGE SCALE GENOMIC DNA]</scope>
</reference>
<evidence type="ECO:0000256" key="3">
    <source>
        <dbReference type="ARBA" id="ARBA00022723"/>
    </source>
</evidence>
<evidence type="ECO:0000256" key="6">
    <source>
        <dbReference type="ARBA" id="ARBA00025962"/>
    </source>
</evidence>
<dbReference type="GO" id="GO:0005813">
    <property type="term" value="C:centrosome"/>
    <property type="evidence" value="ECO:0007669"/>
    <property type="project" value="TreeGrafter"/>
</dbReference>
<dbReference type="GO" id="GO:0005765">
    <property type="term" value="C:lysosomal membrane"/>
    <property type="evidence" value="ECO:0007669"/>
    <property type="project" value="TreeGrafter"/>
</dbReference>
<feature type="domain" description="FYVE-type" evidence="9">
    <location>
        <begin position="1730"/>
        <end position="1790"/>
    </location>
</feature>